<sequence>MRTNQSDESRPSSNQQRHSQALRREGRSVLPLDLQSTTQKQEGTQLGQQTSTADSSQVSSNRNVELVDPFAVPTDISRVDSAQHRYGVRVPKQLGNDAQVPLTPAQQAASDVRSNSPKLTKSELFAQAAGTLECIYQARMANGKIIREPGRWVEVAARSEIGQPKNIFKARFCVRLHQNDAVDGNDLTEISSGLRGK</sequence>
<evidence type="ECO:0000313" key="2">
    <source>
        <dbReference type="EMBL" id="MBC3882148.1"/>
    </source>
</evidence>
<feature type="region of interest" description="Disordered" evidence="1">
    <location>
        <begin position="1"/>
        <end position="61"/>
    </location>
</feature>
<organism evidence="2 3">
    <name type="scientific">Undibacterium nitidum</name>
    <dbReference type="NCBI Taxonomy" id="2762298"/>
    <lineage>
        <taxon>Bacteria</taxon>
        <taxon>Pseudomonadati</taxon>
        <taxon>Pseudomonadota</taxon>
        <taxon>Betaproteobacteria</taxon>
        <taxon>Burkholderiales</taxon>
        <taxon>Oxalobacteraceae</taxon>
        <taxon>Undibacterium</taxon>
    </lineage>
</organism>
<dbReference type="EMBL" id="JACOFZ010000004">
    <property type="protein sequence ID" value="MBC3882148.1"/>
    <property type="molecule type" value="Genomic_DNA"/>
</dbReference>
<dbReference type="Proteomes" id="UP000627446">
    <property type="component" value="Unassembled WGS sequence"/>
</dbReference>
<protein>
    <submittedName>
        <fullName evidence="2">Uncharacterized protein</fullName>
    </submittedName>
</protein>
<name>A0A923HPG0_9BURK</name>
<comment type="caution">
    <text evidence="2">The sequence shown here is derived from an EMBL/GenBank/DDBJ whole genome shotgun (WGS) entry which is preliminary data.</text>
</comment>
<feature type="compositionally biased region" description="Basic and acidic residues" evidence="1">
    <location>
        <begin position="1"/>
        <end position="10"/>
    </location>
</feature>
<evidence type="ECO:0000256" key="1">
    <source>
        <dbReference type="SAM" id="MobiDB-lite"/>
    </source>
</evidence>
<proteinExistence type="predicted"/>
<feature type="compositionally biased region" description="Polar residues" evidence="1">
    <location>
        <begin position="34"/>
        <end position="61"/>
    </location>
</feature>
<accession>A0A923HPG0</accession>
<gene>
    <name evidence="2" type="ORF">H8K36_12220</name>
</gene>
<keyword evidence="3" id="KW-1185">Reference proteome</keyword>
<reference evidence="2" key="1">
    <citation type="submission" date="2020-08" db="EMBL/GenBank/DDBJ databases">
        <title>Novel species isolated from subtropical streams in China.</title>
        <authorList>
            <person name="Lu H."/>
        </authorList>
    </citation>
    <scope>NUCLEOTIDE SEQUENCE</scope>
    <source>
        <strain evidence="2">LX22W</strain>
    </source>
</reference>
<dbReference type="AlphaFoldDB" id="A0A923HPG0"/>
<evidence type="ECO:0000313" key="3">
    <source>
        <dbReference type="Proteomes" id="UP000627446"/>
    </source>
</evidence>